<dbReference type="RefSeq" id="WP_141166079.1">
    <property type="nucleotide sequence ID" value="NZ_VHLH01000007.1"/>
</dbReference>
<dbReference type="Gene3D" id="1.20.1250.20">
    <property type="entry name" value="MFS general substrate transporter like domains"/>
    <property type="match status" value="2"/>
</dbReference>
<feature type="transmembrane region" description="Helical" evidence="6">
    <location>
        <begin position="441"/>
        <end position="467"/>
    </location>
</feature>
<sequence length="497" mass="51178">MSETGSAARNGLTASLRGNYALTLAITLFALVPYLFATSATDILKGGIIHDVGLSKTMFSLVKGLGTAGYAFGALLAGDLSQRFPRRPLHMTLTASCSLGWLLSISGFGPITFCAGYILAGLSTGLLLIVALPPAVKDYPASRLPFTAVFINLALFGATAAGPLVGGLVAENIGWRGLFTIFAVVAVLAFFLGLVVIAPEKPTAPGTKFDIFAIVLAFGATVLPFGAVAMLQSTGFASPFFYVPLTLGLILFAAIFIVEDRHSAPLIAVDRMTQTTPTIGTIIASFAGGVFISLLSLSLLRATSLWGLSESQAGIGYWPLPIGAVVAAGFLGLAFKTRFLPLLILFGMLVMIGAGVMLMTVSTSSATVTIPLAYGLLGFGAGATVSPALFLAGLSVPSNALGRVLAFIELVRSVGDFLIGPVLVAFAGLIASGPAPGEKQIVITIGIAVAMGVGTTLFCVAAFFSAYRTLPVPHLERWLHGDEAAIETPQALSGGKG</sequence>
<gene>
    <name evidence="8" type="ORF">FJU11_05740</name>
</gene>
<dbReference type="PROSITE" id="PS50850">
    <property type="entry name" value="MFS"/>
    <property type="match status" value="1"/>
</dbReference>
<feature type="transmembrane region" description="Helical" evidence="6">
    <location>
        <begin position="373"/>
        <end position="396"/>
    </location>
</feature>
<dbReference type="InterPro" id="IPR020846">
    <property type="entry name" value="MFS_dom"/>
</dbReference>
<feature type="transmembrane region" description="Helical" evidence="6">
    <location>
        <begin position="417"/>
        <end position="435"/>
    </location>
</feature>
<dbReference type="OrthoDB" id="9784658at2"/>
<reference evidence="8 9" key="1">
    <citation type="submission" date="2019-06" db="EMBL/GenBank/DDBJ databases">
        <authorList>
            <person name="Li M."/>
        </authorList>
    </citation>
    <scope>NUCLEOTIDE SEQUENCE [LARGE SCALE GENOMIC DNA]</scope>
    <source>
        <strain evidence="8 9">BGMRC6574</strain>
    </source>
</reference>
<evidence type="ECO:0000256" key="3">
    <source>
        <dbReference type="ARBA" id="ARBA00022692"/>
    </source>
</evidence>
<dbReference type="SUPFAM" id="SSF103473">
    <property type="entry name" value="MFS general substrate transporter"/>
    <property type="match status" value="2"/>
</dbReference>
<dbReference type="GO" id="GO:0022857">
    <property type="term" value="F:transmembrane transporter activity"/>
    <property type="evidence" value="ECO:0007669"/>
    <property type="project" value="InterPro"/>
</dbReference>
<keyword evidence="5 6" id="KW-0472">Membrane</keyword>
<feature type="transmembrane region" description="Helical" evidence="6">
    <location>
        <begin position="57"/>
        <end position="77"/>
    </location>
</feature>
<feature type="transmembrane region" description="Helical" evidence="6">
    <location>
        <begin position="279"/>
        <end position="300"/>
    </location>
</feature>
<evidence type="ECO:0000256" key="5">
    <source>
        <dbReference type="ARBA" id="ARBA00023136"/>
    </source>
</evidence>
<feature type="transmembrane region" description="Helical" evidence="6">
    <location>
        <begin position="177"/>
        <end position="197"/>
    </location>
</feature>
<dbReference type="InterPro" id="IPR036259">
    <property type="entry name" value="MFS_trans_sf"/>
</dbReference>
<feature type="domain" description="Major facilitator superfamily (MFS) profile" evidence="7">
    <location>
        <begin position="23"/>
        <end position="464"/>
    </location>
</feature>
<feature type="transmembrane region" description="Helical" evidence="6">
    <location>
        <begin position="236"/>
        <end position="258"/>
    </location>
</feature>
<evidence type="ECO:0000313" key="9">
    <source>
        <dbReference type="Proteomes" id="UP000320314"/>
    </source>
</evidence>
<evidence type="ECO:0000259" key="7">
    <source>
        <dbReference type="PROSITE" id="PS50850"/>
    </source>
</evidence>
<feature type="transmembrane region" description="Helical" evidence="6">
    <location>
        <begin position="209"/>
        <end position="230"/>
    </location>
</feature>
<evidence type="ECO:0000256" key="6">
    <source>
        <dbReference type="SAM" id="Phobius"/>
    </source>
</evidence>
<feature type="transmembrane region" description="Helical" evidence="6">
    <location>
        <begin position="144"/>
        <end position="165"/>
    </location>
</feature>
<protein>
    <submittedName>
        <fullName evidence="8">MFS transporter</fullName>
    </submittedName>
</protein>
<keyword evidence="4 6" id="KW-1133">Transmembrane helix</keyword>
<name>A0A506U9L8_9HYPH</name>
<dbReference type="GO" id="GO:0016020">
    <property type="term" value="C:membrane"/>
    <property type="evidence" value="ECO:0007669"/>
    <property type="project" value="UniProtKB-SubCell"/>
</dbReference>
<evidence type="ECO:0000256" key="2">
    <source>
        <dbReference type="ARBA" id="ARBA00022448"/>
    </source>
</evidence>
<dbReference type="PANTHER" id="PTHR42718">
    <property type="entry name" value="MAJOR FACILITATOR SUPERFAMILY MULTIDRUG TRANSPORTER MFSC"/>
    <property type="match status" value="1"/>
</dbReference>
<feature type="transmembrane region" description="Helical" evidence="6">
    <location>
        <begin position="20"/>
        <end position="37"/>
    </location>
</feature>
<proteinExistence type="predicted"/>
<feature type="transmembrane region" description="Helical" evidence="6">
    <location>
        <begin position="315"/>
        <end position="335"/>
    </location>
</feature>
<dbReference type="Pfam" id="PF07690">
    <property type="entry name" value="MFS_1"/>
    <property type="match status" value="1"/>
</dbReference>
<evidence type="ECO:0000313" key="8">
    <source>
        <dbReference type="EMBL" id="TPW30228.1"/>
    </source>
</evidence>
<feature type="transmembrane region" description="Helical" evidence="6">
    <location>
        <begin position="342"/>
        <end position="361"/>
    </location>
</feature>
<keyword evidence="2" id="KW-0813">Transport</keyword>
<keyword evidence="3 6" id="KW-0812">Transmembrane</keyword>
<keyword evidence="9" id="KW-1185">Reference proteome</keyword>
<evidence type="ECO:0000256" key="1">
    <source>
        <dbReference type="ARBA" id="ARBA00004141"/>
    </source>
</evidence>
<dbReference type="AlphaFoldDB" id="A0A506U9L8"/>
<evidence type="ECO:0000256" key="4">
    <source>
        <dbReference type="ARBA" id="ARBA00022989"/>
    </source>
</evidence>
<dbReference type="EMBL" id="VHLH01000007">
    <property type="protein sequence ID" value="TPW30228.1"/>
    <property type="molecule type" value="Genomic_DNA"/>
</dbReference>
<dbReference type="InterPro" id="IPR011701">
    <property type="entry name" value="MFS"/>
</dbReference>
<dbReference type="PANTHER" id="PTHR42718:SF9">
    <property type="entry name" value="MAJOR FACILITATOR SUPERFAMILY MULTIDRUG TRANSPORTER MFSC"/>
    <property type="match status" value="1"/>
</dbReference>
<accession>A0A506U9L8</accession>
<comment type="subcellular location">
    <subcellularLocation>
        <location evidence="1">Membrane</location>
        <topology evidence="1">Multi-pass membrane protein</topology>
    </subcellularLocation>
</comment>
<organism evidence="8 9">
    <name type="scientific">Pararhizobium mangrovi</name>
    <dbReference type="NCBI Taxonomy" id="2590452"/>
    <lineage>
        <taxon>Bacteria</taxon>
        <taxon>Pseudomonadati</taxon>
        <taxon>Pseudomonadota</taxon>
        <taxon>Alphaproteobacteria</taxon>
        <taxon>Hyphomicrobiales</taxon>
        <taxon>Rhizobiaceae</taxon>
        <taxon>Rhizobium/Agrobacterium group</taxon>
        <taxon>Pararhizobium</taxon>
    </lineage>
</organism>
<dbReference type="Proteomes" id="UP000320314">
    <property type="component" value="Unassembled WGS sequence"/>
</dbReference>
<comment type="caution">
    <text evidence="8">The sequence shown here is derived from an EMBL/GenBank/DDBJ whole genome shotgun (WGS) entry which is preliminary data.</text>
</comment>
<feature type="transmembrane region" description="Helical" evidence="6">
    <location>
        <begin position="115"/>
        <end position="132"/>
    </location>
</feature>